<accession>A0ABQ9JBF7</accession>
<reference evidence="3" key="1">
    <citation type="journal article" date="2023" name="Insect Mol. Biol.">
        <title>Genome sequencing provides insights into the evolution of gene families encoding plant cell wall-degrading enzymes in longhorned beetles.</title>
        <authorList>
            <person name="Shin N.R."/>
            <person name="Okamura Y."/>
            <person name="Kirsch R."/>
            <person name="Pauchet Y."/>
        </authorList>
    </citation>
    <scope>NUCLEOTIDE SEQUENCE</scope>
    <source>
        <strain evidence="3">MMC_N1</strain>
    </source>
</reference>
<evidence type="ECO:0000313" key="4">
    <source>
        <dbReference type="Proteomes" id="UP001162164"/>
    </source>
</evidence>
<feature type="domain" description="Peptidase S1" evidence="2">
    <location>
        <begin position="4"/>
        <end position="26"/>
    </location>
</feature>
<evidence type="ECO:0000313" key="3">
    <source>
        <dbReference type="EMBL" id="KAJ8975496.1"/>
    </source>
</evidence>
<dbReference type="PROSITE" id="PS00134">
    <property type="entry name" value="TRYPSIN_HIS"/>
    <property type="match status" value="1"/>
</dbReference>
<keyword evidence="4" id="KW-1185">Reference proteome</keyword>
<name>A0ABQ9JBF7_9CUCU</name>
<dbReference type="PANTHER" id="PTHR24250">
    <property type="entry name" value="CHYMOTRYPSIN-RELATED"/>
    <property type="match status" value="1"/>
</dbReference>
<gene>
    <name evidence="3" type="ORF">NQ317_016372</name>
</gene>
<feature type="non-terminal residue" evidence="3">
    <location>
        <position position="1"/>
    </location>
</feature>
<organism evidence="3 4">
    <name type="scientific">Molorchus minor</name>
    <dbReference type="NCBI Taxonomy" id="1323400"/>
    <lineage>
        <taxon>Eukaryota</taxon>
        <taxon>Metazoa</taxon>
        <taxon>Ecdysozoa</taxon>
        <taxon>Arthropoda</taxon>
        <taxon>Hexapoda</taxon>
        <taxon>Insecta</taxon>
        <taxon>Pterygota</taxon>
        <taxon>Neoptera</taxon>
        <taxon>Endopterygota</taxon>
        <taxon>Coleoptera</taxon>
        <taxon>Polyphaga</taxon>
        <taxon>Cucujiformia</taxon>
        <taxon>Chrysomeloidea</taxon>
        <taxon>Cerambycidae</taxon>
        <taxon>Lamiinae</taxon>
        <taxon>Monochamini</taxon>
        <taxon>Molorchus</taxon>
    </lineage>
</organism>
<dbReference type="EMBL" id="JAPWTJ010000814">
    <property type="protein sequence ID" value="KAJ8975496.1"/>
    <property type="molecule type" value="Genomic_DNA"/>
</dbReference>
<dbReference type="InterPro" id="IPR009003">
    <property type="entry name" value="Peptidase_S1_PA"/>
</dbReference>
<dbReference type="Gene3D" id="2.40.10.120">
    <property type="match status" value="1"/>
</dbReference>
<proteinExistence type="predicted"/>
<protein>
    <recommendedName>
        <fullName evidence="2">Peptidase S1 domain-containing protein</fullName>
    </recommendedName>
</protein>
<dbReference type="Proteomes" id="UP001162164">
    <property type="component" value="Unassembled WGS sequence"/>
</dbReference>
<evidence type="ECO:0000259" key="2">
    <source>
        <dbReference type="Pfam" id="PF00089"/>
    </source>
</evidence>
<dbReference type="Pfam" id="PF00089">
    <property type="entry name" value="Trypsin"/>
    <property type="match status" value="1"/>
</dbReference>
<dbReference type="PANTHER" id="PTHR24250:SF50">
    <property type="entry name" value="PEPTIDASE S1 DOMAIN-CONTAINING PROTEIN"/>
    <property type="match status" value="1"/>
</dbReference>
<dbReference type="InterPro" id="IPR001254">
    <property type="entry name" value="Trypsin_dom"/>
</dbReference>
<dbReference type="SUPFAM" id="SSF50494">
    <property type="entry name" value="Trypsin-like serine proteases"/>
    <property type="match status" value="1"/>
</dbReference>
<keyword evidence="1" id="KW-1015">Disulfide bond</keyword>
<evidence type="ECO:0000256" key="1">
    <source>
        <dbReference type="ARBA" id="ARBA00023157"/>
    </source>
</evidence>
<comment type="caution">
    <text evidence="3">The sequence shown here is derived from an EMBL/GenBank/DDBJ whole genome shotgun (WGS) entry which is preliminary data.</text>
</comment>
<sequence>NTFHTFCGGSLIHPQWVLTAAHCLEEDNRPMAASLDFKKDTRELLIGKTAYLTGYGIINDFYQQPSRLRKAILHISSPDKCLMSSQEGSTEICCTSTISEGKACKVINLVFNFSIKPRGTVEDHWSFLKTADMFKSALQVIYPFCHSVKYRLITQFTLEFLRTLHGFLKLPELISPNIILVNKSLIQSIVDFILTQSLKSAL</sequence>
<dbReference type="InterPro" id="IPR018114">
    <property type="entry name" value="TRYPSIN_HIS"/>
</dbReference>